<dbReference type="AlphaFoldDB" id="B1KGR1"/>
<dbReference type="Proteomes" id="UP000002168">
    <property type="component" value="Chromosome"/>
</dbReference>
<dbReference type="EMBL" id="CP000961">
    <property type="protein sequence ID" value="ACA86780.1"/>
    <property type="molecule type" value="Genomic_DNA"/>
</dbReference>
<dbReference type="KEGG" id="swd:Swoo_2503"/>
<organism evidence="2 3">
    <name type="scientific">Shewanella woodyi (strain ATCC 51908 / MS32)</name>
    <dbReference type="NCBI Taxonomy" id="392500"/>
    <lineage>
        <taxon>Bacteria</taxon>
        <taxon>Pseudomonadati</taxon>
        <taxon>Pseudomonadota</taxon>
        <taxon>Gammaproteobacteria</taxon>
        <taxon>Alteromonadales</taxon>
        <taxon>Shewanellaceae</taxon>
        <taxon>Shewanella</taxon>
    </lineage>
</organism>
<protein>
    <recommendedName>
        <fullName evidence="1">DUF1266 domain-containing protein</fullName>
    </recommendedName>
</protein>
<evidence type="ECO:0000259" key="1">
    <source>
        <dbReference type="Pfam" id="PF06889"/>
    </source>
</evidence>
<keyword evidence="3" id="KW-1185">Reference proteome</keyword>
<proteinExistence type="predicted"/>
<evidence type="ECO:0000313" key="2">
    <source>
        <dbReference type="EMBL" id="ACA86780.1"/>
    </source>
</evidence>
<name>B1KGR1_SHEWM</name>
<dbReference type="HOGENOM" id="CLU_1146121_0_0_6"/>
<dbReference type="STRING" id="392500.Swoo_2503"/>
<dbReference type="InterPro" id="IPR009677">
    <property type="entry name" value="DUF1266"/>
</dbReference>
<sequence>MNSSEQSGYNPDNLSSVKLWGLAVSALLTEMNELRHDVLHHHGTSDEDIKDLKHMMMRDWGIETREEYLNMLKWLREEGHNRSYMQMQDHLNTLSESAIDAYIDAHSHNVDRQSCLQLVRNYRHTLNIGGIGAWDDGRYVSICRWGASLGLFSEDECWEKIKQISLRVQQSYDSWHSFALSYIAGRQFWRNDATESFAKDEMDVVRRLTGDPKSPWNTLEWNLDLTENCNGTG</sequence>
<feature type="domain" description="DUF1266" evidence="1">
    <location>
        <begin position="58"/>
        <end position="221"/>
    </location>
</feature>
<dbReference type="Pfam" id="PF06889">
    <property type="entry name" value="DUF1266"/>
    <property type="match status" value="1"/>
</dbReference>
<evidence type="ECO:0000313" key="3">
    <source>
        <dbReference type="Proteomes" id="UP000002168"/>
    </source>
</evidence>
<accession>B1KGR1</accession>
<dbReference type="eggNOG" id="ENOG5033ENS">
    <property type="taxonomic scope" value="Bacteria"/>
</dbReference>
<reference evidence="2 3" key="1">
    <citation type="submission" date="2008-02" db="EMBL/GenBank/DDBJ databases">
        <title>Complete sequence of Shewanella woodyi ATCC 51908.</title>
        <authorList>
            <consortium name="US DOE Joint Genome Institute"/>
            <person name="Copeland A."/>
            <person name="Lucas S."/>
            <person name="Lapidus A."/>
            <person name="Glavina del Rio T."/>
            <person name="Dalin E."/>
            <person name="Tice H."/>
            <person name="Bruce D."/>
            <person name="Goodwin L."/>
            <person name="Pitluck S."/>
            <person name="Sims D."/>
            <person name="Brettin T."/>
            <person name="Detter J.C."/>
            <person name="Han C."/>
            <person name="Kuske C.R."/>
            <person name="Schmutz J."/>
            <person name="Larimer F."/>
            <person name="Land M."/>
            <person name="Hauser L."/>
            <person name="Kyrpides N."/>
            <person name="Lykidis A."/>
            <person name="Zhao J.-S."/>
            <person name="Richardson P."/>
        </authorList>
    </citation>
    <scope>NUCLEOTIDE SEQUENCE [LARGE SCALE GENOMIC DNA]</scope>
    <source>
        <strain evidence="3">ATCC 51908 / MS32</strain>
    </source>
</reference>
<dbReference type="RefSeq" id="WP_012325121.1">
    <property type="nucleotide sequence ID" value="NC_010506.1"/>
</dbReference>
<gene>
    <name evidence="2" type="ordered locus">Swoo_2503</name>
</gene>